<feature type="region of interest" description="Disordered" evidence="1">
    <location>
        <begin position="651"/>
        <end position="711"/>
    </location>
</feature>
<feature type="region of interest" description="Disordered" evidence="1">
    <location>
        <begin position="1"/>
        <end position="248"/>
    </location>
</feature>
<feature type="compositionally biased region" description="Polar residues" evidence="1">
    <location>
        <begin position="653"/>
        <end position="662"/>
    </location>
</feature>
<keyword evidence="3" id="KW-1185">Reference proteome</keyword>
<feature type="compositionally biased region" description="Low complexity" evidence="1">
    <location>
        <begin position="326"/>
        <end position="337"/>
    </location>
</feature>
<reference evidence="2 3" key="1">
    <citation type="submission" date="2016-06" db="EMBL/GenBank/DDBJ databases">
        <title>Living apart together: crosstalk between the core and supernumerary genomes in a fungal plant pathogen.</title>
        <authorList>
            <person name="Vanheule A."/>
            <person name="Audenaert K."/>
            <person name="Warris S."/>
            <person name="Van De Geest H."/>
            <person name="Schijlen E."/>
            <person name="Hofte M."/>
            <person name="De Saeger S."/>
            <person name="Haesaert G."/>
            <person name="Waalwijk C."/>
            <person name="Van Der Lee T."/>
        </authorList>
    </citation>
    <scope>NUCLEOTIDE SEQUENCE [LARGE SCALE GENOMIC DNA]</scope>
    <source>
        <strain evidence="2 3">2516</strain>
    </source>
</reference>
<feature type="region of interest" description="Disordered" evidence="1">
    <location>
        <begin position="447"/>
        <end position="546"/>
    </location>
</feature>
<dbReference type="Proteomes" id="UP000091967">
    <property type="component" value="Unassembled WGS sequence"/>
</dbReference>
<feature type="compositionally biased region" description="Pro residues" evidence="1">
    <location>
        <begin position="127"/>
        <end position="141"/>
    </location>
</feature>
<feature type="compositionally biased region" description="Polar residues" evidence="1">
    <location>
        <begin position="58"/>
        <end position="71"/>
    </location>
</feature>
<feature type="region of interest" description="Disordered" evidence="1">
    <location>
        <begin position="326"/>
        <end position="348"/>
    </location>
</feature>
<feature type="region of interest" description="Disordered" evidence="1">
    <location>
        <begin position="790"/>
        <end position="810"/>
    </location>
</feature>
<feature type="region of interest" description="Disordered" evidence="1">
    <location>
        <begin position="970"/>
        <end position="1021"/>
    </location>
</feature>
<evidence type="ECO:0000256" key="1">
    <source>
        <dbReference type="SAM" id="MobiDB-lite"/>
    </source>
</evidence>
<feature type="compositionally biased region" description="Basic and acidic residues" evidence="1">
    <location>
        <begin position="593"/>
        <end position="603"/>
    </location>
</feature>
<evidence type="ECO:0000313" key="3">
    <source>
        <dbReference type="Proteomes" id="UP000091967"/>
    </source>
</evidence>
<dbReference type="AlphaFoldDB" id="A0A1B8B8T3"/>
<feature type="compositionally biased region" description="Basic residues" evidence="1">
    <location>
        <begin position="367"/>
        <end position="377"/>
    </location>
</feature>
<dbReference type="EMBL" id="LYXU01000001">
    <property type="protein sequence ID" value="OBS29122.1"/>
    <property type="molecule type" value="Genomic_DNA"/>
</dbReference>
<feature type="compositionally biased region" description="Polar residues" evidence="1">
    <location>
        <begin position="526"/>
        <end position="546"/>
    </location>
</feature>
<gene>
    <name evidence="2" type="ORF">FPOA_03059</name>
</gene>
<feature type="compositionally biased region" description="Low complexity" evidence="1">
    <location>
        <begin position="414"/>
        <end position="429"/>
    </location>
</feature>
<organism evidence="2 3">
    <name type="scientific">Fusarium poae</name>
    <dbReference type="NCBI Taxonomy" id="36050"/>
    <lineage>
        <taxon>Eukaryota</taxon>
        <taxon>Fungi</taxon>
        <taxon>Dikarya</taxon>
        <taxon>Ascomycota</taxon>
        <taxon>Pezizomycotina</taxon>
        <taxon>Sordariomycetes</taxon>
        <taxon>Hypocreomycetidae</taxon>
        <taxon>Hypocreales</taxon>
        <taxon>Nectriaceae</taxon>
        <taxon>Fusarium</taxon>
    </lineage>
</organism>
<evidence type="ECO:0000313" key="2">
    <source>
        <dbReference type="EMBL" id="OBS29122.1"/>
    </source>
</evidence>
<feature type="compositionally biased region" description="Polar residues" evidence="1">
    <location>
        <begin position="608"/>
        <end position="624"/>
    </location>
</feature>
<protein>
    <submittedName>
        <fullName evidence="2">Uncharacterized protein</fullName>
    </submittedName>
</protein>
<name>A0A1B8B8T3_FUSPO</name>
<accession>A0A1B8B8T3</accession>
<feature type="compositionally biased region" description="Pro residues" evidence="1">
    <location>
        <begin position="702"/>
        <end position="711"/>
    </location>
</feature>
<sequence length="1021" mass="113632">MMAPSADYPSKAPFEASPTGQLQFKRHKTLPRPRSERASELPIRVASPSTRHGLVVDTSRSSNGKQPSSPRTLKHQSRRISSGPDLPPTPPRHSRQPSDNSSGKTSSPAATDIALRTPQPSHLRSPSTPPNQKSPPTPDVTPPHHSTSRPKLLRPVASDRAGSNTTIGESQSGSFTTAREDPISSEDEGKSANTKNSRPNVRHVSDTSNRVPRPDVLASALANFTPRSEGSSVSRSLGGDWGHNDSDWGSVSEVEQEWDHNLQRMVTVKKRPEPLEVMRSSPARRAKLIEPNTVTSTQAAKAVRGMPLHQRAEALSTRALSTRDASSSVASSAIASSDPRRMSVASNKSTVSTVVEAYLLDTTPKRQRTLRHVRKQTLLREPTNASSVSTTDSLKSERSQNEARMRTRPSAPKSESQSSNVTSNSISSSKARREIWKTGAIPVVVVPDRLSSHKTKSREPSLRSRSSRRSSQTTTATSVSSTVNDSSSTRRSEPPIVRRPVRGRSYSASESSDERTMDYPPVIPARSSSLSAPTSRNGSRASSLTAESMKLHNALQEYLNKKKDTKEVPDIRFSQVAHTTQTRSSPSQSRRLSSSEHHDDFLHPKGYGSQNTPFSQASVDTNGTNPVVSEAQAVHMFPHQNSSLLMVDHSVKPSESTDQTQSEAEEDLDVPLPTDSSEEIPNTPPQPNLSLADVDSPLRNPRVPPEPPSHPPFINFIPATPSGTTPAHEKIAQMGNYFEAMNEKPPRRPSVVRRAFNRTRRHSVDYTPTSRRPSSFLSRTLSLSRTGRIKGMPTMENEPEYPSPDDSPVEEDKLHPFWRPQWSSDDLYECDGDCDDDCDIHWPAEPADEVYRYPPVDNRPKGPQRSFSSRMKRTFAVLPSRDDSYYTSYDWPTTERRTIGRTPSGNLRVMRHRSSFDSLRQNYNDDERPHSADGEVKRSFWRANNVHRRATKEKRRLSLGSKLEELQNLPRRFSEKRREKRSQELRKKISGPKEVRDGVGEVIRSSTARDHYQSHESIAFN</sequence>
<feature type="compositionally biased region" description="Polar residues" evidence="1">
    <location>
        <begin position="97"/>
        <end position="109"/>
    </location>
</feature>
<feature type="compositionally biased region" description="Low complexity" evidence="1">
    <location>
        <begin position="579"/>
        <end position="592"/>
    </location>
</feature>
<dbReference type="OMA" id="DERTMDY"/>
<feature type="compositionally biased region" description="Polar residues" evidence="1">
    <location>
        <begin position="383"/>
        <end position="393"/>
    </location>
</feature>
<proteinExistence type="predicted"/>
<feature type="region of interest" description="Disordered" evidence="1">
    <location>
        <begin position="367"/>
        <end position="431"/>
    </location>
</feature>
<feature type="compositionally biased region" description="Polar residues" evidence="1">
    <location>
        <begin position="225"/>
        <end position="235"/>
    </location>
</feature>
<comment type="caution">
    <text evidence="2">The sequence shown here is derived from an EMBL/GenBank/DDBJ whole genome shotgun (WGS) entry which is preliminary data.</text>
</comment>
<dbReference type="STRING" id="36050.A0A1B8B8T3"/>
<feature type="compositionally biased region" description="Low complexity" evidence="1">
    <location>
        <begin position="469"/>
        <end position="487"/>
    </location>
</feature>
<feature type="region of interest" description="Disordered" evidence="1">
    <location>
        <begin position="574"/>
        <end position="624"/>
    </location>
</feature>
<feature type="compositionally biased region" description="Basic and acidic residues" evidence="1">
    <location>
        <begin position="394"/>
        <end position="405"/>
    </location>
</feature>
<feature type="compositionally biased region" description="Polar residues" evidence="1">
    <location>
        <begin position="161"/>
        <end position="177"/>
    </location>
</feature>
<feature type="compositionally biased region" description="Basic and acidic residues" evidence="1">
    <location>
        <begin position="972"/>
        <end position="999"/>
    </location>
</feature>
<feature type="compositionally biased region" description="Basic and acidic residues" evidence="1">
    <location>
        <begin position="178"/>
        <end position="190"/>
    </location>
</feature>